<dbReference type="Proteomes" id="UP001499863">
    <property type="component" value="Unassembled WGS sequence"/>
</dbReference>
<dbReference type="EMBL" id="BAAAKJ010000257">
    <property type="protein sequence ID" value="GAA1403196.1"/>
    <property type="molecule type" value="Genomic_DNA"/>
</dbReference>
<evidence type="ECO:0000313" key="2">
    <source>
        <dbReference type="Proteomes" id="UP001499863"/>
    </source>
</evidence>
<gene>
    <name evidence="1" type="ORF">GCM10009639_47620</name>
</gene>
<proteinExistence type="predicted"/>
<evidence type="ECO:0000313" key="1">
    <source>
        <dbReference type="EMBL" id="GAA1403196.1"/>
    </source>
</evidence>
<accession>A0ABN1YCC7</accession>
<comment type="caution">
    <text evidence="1">The sequence shown here is derived from an EMBL/GenBank/DDBJ whole genome shotgun (WGS) entry which is preliminary data.</text>
</comment>
<keyword evidence="2" id="KW-1185">Reference proteome</keyword>
<reference evidence="1 2" key="1">
    <citation type="journal article" date="2019" name="Int. J. Syst. Evol. Microbiol.">
        <title>The Global Catalogue of Microorganisms (GCM) 10K type strain sequencing project: providing services to taxonomists for standard genome sequencing and annotation.</title>
        <authorList>
            <consortium name="The Broad Institute Genomics Platform"/>
            <consortium name="The Broad Institute Genome Sequencing Center for Infectious Disease"/>
            <person name="Wu L."/>
            <person name="Ma J."/>
        </authorList>
    </citation>
    <scope>NUCLEOTIDE SEQUENCE [LARGE SCALE GENOMIC DNA]</scope>
    <source>
        <strain evidence="1 2">JCM 12393</strain>
    </source>
</reference>
<name>A0ABN1YCC7_9ACTN</name>
<protein>
    <submittedName>
        <fullName evidence="1">Uncharacterized protein</fullName>
    </submittedName>
</protein>
<organism evidence="1 2">
    <name type="scientific">Kitasatospora putterlickiae</name>
    <dbReference type="NCBI Taxonomy" id="221725"/>
    <lineage>
        <taxon>Bacteria</taxon>
        <taxon>Bacillati</taxon>
        <taxon>Actinomycetota</taxon>
        <taxon>Actinomycetes</taxon>
        <taxon>Kitasatosporales</taxon>
        <taxon>Streptomycetaceae</taxon>
        <taxon>Kitasatospora</taxon>
    </lineage>
</organism>
<sequence>MVRPSALKVVTVRKNLVPATLALVMLLAGNPWQTGNWGGGIAAALLTALAAHAVGKIPALVKRAVQGPSEAVTAESVTVAPAPVLVNAYDRDRTAR</sequence>